<dbReference type="CDD" id="cd06464">
    <property type="entry name" value="ACD_sHsps-like"/>
    <property type="match status" value="1"/>
</dbReference>
<sequence>MLSFEKPPIDILEDEEKYIVIIDLPGCKREDIEITGDEKTLKIRALKSINLPGKYILMERFTGIVKRSIRFSQYIDISKGKAVYENGCLVIYIPKAKNQFIIDTICKISIF</sequence>
<proteinExistence type="inferred from homology"/>
<gene>
    <name evidence="4" type="ORF">SULYE_1027</name>
</gene>
<dbReference type="OrthoDB" id="9811615at2"/>
<dbReference type="Gene3D" id="2.60.40.790">
    <property type="match status" value="1"/>
</dbReference>
<keyword evidence="4" id="KW-0346">Stress response</keyword>
<accession>C4FKC7</accession>
<dbReference type="Pfam" id="PF00011">
    <property type="entry name" value="HSP20"/>
    <property type="match status" value="1"/>
</dbReference>
<dbReference type="PANTHER" id="PTHR11527">
    <property type="entry name" value="HEAT-SHOCK PROTEIN 20 FAMILY MEMBER"/>
    <property type="match status" value="1"/>
</dbReference>
<dbReference type="InterPro" id="IPR008978">
    <property type="entry name" value="HSP20-like_chaperone"/>
</dbReference>
<comment type="similarity">
    <text evidence="1 2">Belongs to the small heat shock protein (HSP20) family.</text>
</comment>
<organism evidence="4 5">
    <name type="scientific">Sulfurihydrogenibium yellowstonense SS-5</name>
    <dbReference type="NCBI Taxonomy" id="432331"/>
    <lineage>
        <taxon>Bacteria</taxon>
        <taxon>Pseudomonadati</taxon>
        <taxon>Aquificota</taxon>
        <taxon>Aquificia</taxon>
        <taxon>Aquificales</taxon>
        <taxon>Hydrogenothermaceae</taxon>
        <taxon>Sulfurihydrogenibium</taxon>
    </lineage>
</organism>
<protein>
    <submittedName>
        <fullName evidence="4">Small heat shock protein</fullName>
    </submittedName>
</protein>
<dbReference type="AlphaFoldDB" id="C4FKC7"/>
<name>C4FKC7_9AQUI</name>
<reference evidence="4 5" key="1">
    <citation type="submission" date="2009-04" db="EMBL/GenBank/DDBJ databases">
        <authorList>
            <person name="Reysenbach A.-L."/>
            <person name="Heidelberg J.F."/>
            <person name="Nelson W.C."/>
        </authorList>
    </citation>
    <scope>NUCLEOTIDE SEQUENCE [LARGE SCALE GENOMIC DNA]</scope>
    <source>
        <strain evidence="4 5">SS-5</strain>
    </source>
</reference>
<comment type="caution">
    <text evidence="4">The sequence shown here is derived from an EMBL/GenBank/DDBJ whole genome shotgun (WGS) entry which is preliminary data.</text>
</comment>
<evidence type="ECO:0000256" key="2">
    <source>
        <dbReference type="RuleBase" id="RU003616"/>
    </source>
</evidence>
<dbReference type="RefSeq" id="WP_007547059.1">
    <property type="nucleotide sequence ID" value="NZ_ABZS01000091.1"/>
</dbReference>
<dbReference type="InterPro" id="IPR002068">
    <property type="entry name" value="A-crystallin/Hsp20_dom"/>
</dbReference>
<feature type="domain" description="SHSP" evidence="3">
    <location>
        <begin position="1"/>
        <end position="111"/>
    </location>
</feature>
<dbReference type="Proteomes" id="UP000005540">
    <property type="component" value="Unassembled WGS sequence"/>
</dbReference>
<dbReference type="InterPro" id="IPR031107">
    <property type="entry name" value="Small_HSP"/>
</dbReference>
<keyword evidence="5" id="KW-1185">Reference proteome</keyword>
<evidence type="ECO:0000256" key="1">
    <source>
        <dbReference type="PROSITE-ProRule" id="PRU00285"/>
    </source>
</evidence>
<dbReference type="SUPFAM" id="SSF49764">
    <property type="entry name" value="HSP20-like chaperones"/>
    <property type="match status" value="1"/>
</dbReference>
<evidence type="ECO:0000313" key="4">
    <source>
        <dbReference type="EMBL" id="EEP60470.1"/>
    </source>
</evidence>
<evidence type="ECO:0000313" key="5">
    <source>
        <dbReference type="Proteomes" id="UP000005540"/>
    </source>
</evidence>
<evidence type="ECO:0000259" key="3">
    <source>
        <dbReference type="PROSITE" id="PS01031"/>
    </source>
</evidence>
<dbReference type="EMBL" id="ABZS01000091">
    <property type="protein sequence ID" value="EEP60470.1"/>
    <property type="molecule type" value="Genomic_DNA"/>
</dbReference>
<dbReference type="PROSITE" id="PS01031">
    <property type="entry name" value="SHSP"/>
    <property type="match status" value="1"/>
</dbReference>